<proteinExistence type="inferred from homology"/>
<dbReference type="CDD" id="cd09278">
    <property type="entry name" value="RNase_HI_prokaryote_like"/>
    <property type="match status" value="1"/>
</dbReference>
<evidence type="ECO:0000256" key="3">
    <source>
        <dbReference type="ARBA" id="ARBA00004065"/>
    </source>
</evidence>
<comment type="similarity">
    <text evidence="4">Belongs to the RNase H family.</text>
</comment>
<evidence type="ECO:0000256" key="6">
    <source>
        <dbReference type="ARBA" id="ARBA00012180"/>
    </source>
</evidence>
<protein>
    <recommendedName>
        <fullName evidence="6">ribonuclease H</fullName>
        <ecNumber evidence="6">3.1.26.4</ecNumber>
    </recommendedName>
</protein>
<comment type="catalytic activity">
    <reaction evidence="1">
        <text>Endonucleolytic cleavage to 5'-phosphomonoester.</text>
        <dbReference type="EC" id="3.1.26.4"/>
    </reaction>
</comment>
<sequence>MPKNSVKIYTDGACSPNPGIGGWGAVLISEEHGLRTEISGSEVDTTNNRMELTAVIKALGALKKPCVVELFTDSSYVKNAFEQKWLKNWQIKGWKTKGGKPVANKDLWLHLLEVSHEHVVSWHWVKGHSGNPENDRCDELAVQARKDLVKTN</sequence>
<feature type="domain" description="RNase H type-1" evidence="12">
    <location>
        <begin position="2"/>
        <end position="146"/>
    </location>
</feature>
<dbReference type="InterPro" id="IPR012337">
    <property type="entry name" value="RNaseH-like_sf"/>
</dbReference>
<evidence type="ECO:0000256" key="7">
    <source>
        <dbReference type="ARBA" id="ARBA00022722"/>
    </source>
</evidence>
<evidence type="ECO:0000256" key="10">
    <source>
        <dbReference type="ARBA" id="ARBA00022801"/>
    </source>
</evidence>
<evidence type="ECO:0000256" key="2">
    <source>
        <dbReference type="ARBA" id="ARBA00001946"/>
    </source>
</evidence>
<name>A0A381PQR4_9ZZZZ</name>
<accession>A0A381PQR4</accession>
<evidence type="ECO:0000259" key="12">
    <source>
        <dbReference type="PROSITE" id="PS50879"/>
    </source>
</evidence>
<dbReference type="HAMAP" id="MF_00042">
    <property type="entry name" value="RNase_H"/>
    <property type="match status" value="1"/>
</dbReference>
<dbReference type="EMBL" id="UINC01001044">
    <property type="protein sequence ID" value="SUZ68808.1"/>
    <property type="molecule type" value="Genomic_DNA"/>
</dbReference>
<dbReference type="GO" id="GO:0003676">
    <property type="term" value="F:nucleic acid binding"/>
    <property type="evidence" value="ECO:0007669"/>
    <property type="project" value="InterPro"/>
</dbReference>
<comment type="function">
    <text evidence="3">Endonuclease that specifically degrades the RNA of RNA-DNA hybrids.</text>
</comment>
<keyword evidence="10" id="KW-0378">Hydrolase</keyword>
<dbReference type="Pfam" id="PF00075">
    <property type="entry name" value="RNase_H"/>
    <property type="match status" value="1"/>
</dbReference>
<evidence type="ECO:0000313" key="13">
    <source>
        <dbReference type="EMBL" id="SUZ68808.1"/>
    </source>
</evidence>
<dbReference type="EC" id="3.1.26.4" evidence="6"/>
<dbReference type="GO" id="GO:0046872">
    <property type="term" value="F:metal ion binding"/>
    <property type="evidence" value="ECO:0007669"/>
    <property type="project" value="UniProtKB-KW"/>
</dbReference>
<keyword evidence="11" id="KW-0460">Magnesium</keyword>
<dbReference type="InterPro" id="IPR002156">
    <property type="entry name" value="RNaseH_domain"/>
</dbReference>
<evidence type="ECO:0000256" key="11">
    <source>
        <dbReference type="ARBA" id="ARBA00022842"/>
    </source>
</evidence>
<comment type="subunit">
    <text evidence="5">Monomer.</text>
</comment>
<evidence type="ECO:0000256" key="8">
    <source>
        <dbReference type="ARBA" id="ARBA00022723"/>
    </source>
</evidence>
<keyword evidence="8" id="KW-0479">Metal-binding</keyword>
<evidence type="ECO:0000256" key="1">
    <source>
        <dbReference type="ARBA" id="ARBA00000077"/>
    </source>
</evidence>
<dbReference type="SUPFAM" id="SSF53098">
    <property type="entry name" value="Ribonuclease H-like"/>
    <property type="match status" value="1"/>
</dbReference>
<dbReference type="InterPro" id="IPR022892">
    <property type="entry name" value="RNaseHI"/>
</dbReference>
<dbReference type="AlphaFoldDB" id="A0A381PQR4"/>
<keyword evidence="7" id="KW-0540">Nuclease</keyword>
<dbReference type="InterPro" id="IPR036397">
    <property type="entry name" value="RNaseH_sf"/>
</dbReference>
<keyword evidence="9" id="KW-0255">Endonuclease</keyword>
<dbReference type="GO" id="GO:0004523">
    <property type="term" value="F:RNA-DNA hybrid ribonuclease activity"/>
    <property type="evidence" value="ECO:0007669"/>
    <property type="project" value="UniProtKB-EC"/>
</dbReference>
<comment type="cofactor">
    <cofactor evidence="2">
        <name>Mg(2+)</name>
        <dbReference type="ChEBI" id="CHEBI:18420"/>
    </cofactor>
</comment>
<reference evidence="13" key="1">
    <citation type="submission" date="2018-05" db="EMBL/GenBank/DDBJ databases">
        <authorList>
            <person name="Lanie J.A."/>
            <person name="Ng W.-L."/>
            <person name="Kazmierczak K.M."/>
            <person name="Andrzejewski T.M."/>
            <person name="Davidsen T.M."/>
            <person name="Wayne K.J."/>
            <person name="Tettelin H."/>
            <person name="Glass J.I."/>
            <person name="Rusch D."/>
            <person name="Podicherti R."/>
            <person name="Tsui H.-C.T."/>
            <person name="Winkler M.E."/>
        </authorList>
    </citation>
    <scope>NUCLEOTIDE SEQUENCE</scope>
</reference>
<dbReference type="InterPro" id="IPR050092">
    <property type="entry name" value="RNase_H"/>
</dbReference>
<dbReference type="PANTHER" id="PTHR10642:SF26">
    <property type="entry name" value="RIBONUCLEASE H1"/>
    <property type="match status" value="1"/>
</dbReference>
<evidence type="ECO:0000256" key="9">
    <source>
        <dbReference type="ARBA" id="ARBA00022759"/>
    </source>
</evidence>
<dbReference type="GO" id="GO:0043137">
    <property type="term" value="P:DNA replication, removal of RNA primer"/>
    <property type="evidence" value="ECO:0007669"/>
    <property type="project" value="TreeGrafter"/>
</dbReference>
<organism evidence="13">
    <name type="scientific">marine metagenome</name>
    <dbReference type="NCBI Taxonomy" id="408172"/>
    <lineage>
        <taxon>unclassified sequences</taxon>
        <taxon>metagenomes</taxon>
        <taxon>ecological metagenomes</taxon>
    </lineage>
</organism>
<evidence type="ECO:0000256" key="5">
    <source>
        <dbReference type="ARBA" id="ARBA00011245"/>
    </source>
</evidence>
<gene>
    <name evidence="13" type="ORF">METZ01_LOCUS21662</name>
</gene>
<dbReference type="Gene3D" id="3.30.420.10">
    <property type="entry name" value="Ribonuclease H-like superfamily/Ribonuclease H"/>
    <property type="match status" value="1"/>
</dbReference>
<dbReference type="PANTHER" id="PTHR10642">
    <property type="entry name" value="RIBONUCLEASE H1"/>
    <property type="match status" value="1"/>
</dbReference>
<evidence type="ECO:0000256" key="4">
    <source>
        <dbReference type="ARBA" id="ARBA00005300"/>
    </source>
</evidence>
<dbReference type="NCBIfam" id="NF001236">
    <property type="entry name" value="PRK00203.1"/>
    <property type="match status" value="1"/>
</dbReference>
<dbReference type="PROSITE" id="PS50879">
    <property type="entry name" value="RNASE_H_1"/>
    <property type="match status" value="1"/>
</dbReference>
<dbReference type="FunFam" id="3.30.420.10:FF:000089">
    <property type="entry name" value="Ribonuclease H"/>
    <property type="match status" value="1"/>
</dbReference>